<reference evidence="2 3" key="1">
    <citation type="submission" date="2024-02" db="EMBL/GenBank/DDBJ databases">
        <title>A draft genome for the cacao thread blight pathogen Marasmius crinis-equi.</title>
        <authorList>
            <person name="Cohen S.P."/>
            <person name="Baruah I.K."/>
            <person name="Amoako-Attah I."/>
            <person name="Bukari Y."/>
            <person name="Meinhardt L.W."/>
            <person name="Bailey B.A."/>
        </authorList>
    </citation>
    <scope>NUCLEOTIDE SEQUENCE [LARGE SCALE GENOMIC DNA]</scope>
    <source>
        <strain evidence="2 3">GH-76</strain>
    </source>
</reference>
<organism evidence="2 3">
    <name type="scientific">Marasmius crinis-equi</name>
    <dbReference type="NCBI Taxonomy" id="585013"/>
    <lineage>
        <taxon>Eukaryota</taxon>
        <taxon>Fungi</taxon>
        <taxon>Dikarya</taxon>
        <taxon>Basidiomycota</taxon>
        <taxon>Agaricomycotina</taxon>
        <taxon>Agaricomycetes</taxon>
        <taxon>Agaricomycetidae</taxon>
        <taxon>Agaricales</taxon>
        <taxon>Marasmiineae</taxon>
        <taxon>Marasmiaceae</taxon>
        <taxon>Marasmius</taxon>
    </lineage>
</organism>
<keyword evidence="1" id="KW-0812">Transmembrane</keyword>
<keyword evidence="3" id="KW-1185">Reference proteome</keyword>
<keyword evidence="1" id="KW-1133">Transmembrane helix</keyword>
<evidence type="ECO:0000256" key="1">
    <source>
        <dbReference type="SAM" id="Phobius"/>
    </source>
</evidence>
<feature type="transmembrane region" description="Helical" evidence="1">
    <location>
        <begin position="231"/>
        <end position="256"/>
    </location>
</feature>
<protein>
    <submittedName>
        <fullName evidence="2">Uncharacterized protein</fullName>
    </submittedName>
</protein>
<evidence type="ECO:0000313" key="2">
    <source>
        <dbReference type="EMBL" id="KAL0579997.1"/>
    </source>
</evidence>
<feature type="transmembrane region" description="Helical" evidence="1">
    <location>
        <begin position="69"/>
        <end position="96"/>
    </location>
</feature>
<feature type="transmembrane region" description="Helical" evidence="1">
    <location>
        <begin position="116"/>
        <end position="139"/>
    </location>
</feature>
<keyword evidence="1" id="KW-0472">Membrane</keyword>
<name>A0ABR3FWU8_9AGAR</name>
<feature type="transmembrane region" description="Helical" evidence="1">
    <location>
        <begin position="25"/>
        <end position="48"/>
    </location>
</feature>
<sequence>MWTVSSHHTFDLMPLPSIPLNLADIVINTFLYGIYFVLNLVSIGLLCFPIHPTGGAFTQKGASLLKKPMFVGVLALFVTTTAHWICNVLRLFQAMVYFKGGDAPLEYYTDLSQTIYAVKTAFIMASIVAGDVMIIYRLWVIWNGQWYIILPPSLTAIAVAVSGSGITYELTHFKAGVSISTQRVQAWAICEGVFTVLTNVYCTGLIAWRIWMKDVCSISHDSRWTLRSMPLTAAVVILIESAVLYSSWLIVFIATYSAKHPIESLITDCLPAVAGIAFSLINVRAHLNRARATFQQAASTTVPSFRLGRLGNTPTSSGYGGELAYSMQPRPIICFDYDDALSEPHSKSEANSA</sequence>
<dbReference type="EMBL" id="JBAHYK010000042">
    <property type="protein sequence ID" value="KAL0579997.1"/>
    <property type="molecule type" value="Genomic_DNA"/>
</dbReference>
<feature type="transmembrane region" description="Helical" evidence="1">
    <location>
        <begin position="146"/>
        <end position="166"/>
    </location>
</feature>
<accession>A0ABR3FWU8</accession>
<feature type="transmembrane region" description="Helical" evidence="1">
    <location>
        <begin position="186"/>
        <end position="211"/>
    </location>
</feature>
<comment type="caution">
    <text evidence="2">The sequence shown here is derived from an EMBL/GenBank/DDBJ whole genome shotgun (WGS) entry which is preliminary data.</text>
</comment>
<gene>
    <name evidence="2" type="ORF">V5O48_002000</name>
</gene>
<dbReference type="Proteomes" id="UP001465976">
    <property type="component" value="Unassembled WGS sequence"/>
</dbReference>
<evidence type="ECO:0000313" key="3">
    <source>
        <dbReference type="Proteomes" id="UP001465976"/>
    </source>
</evidence>
<proteinExistence type="predicted"/>